<gene>
    <name evidence="4" type="ORF">EZ437_09110</name>
</gene>
<dbReference type="OrthoDB" id="933690at2"/>
<feature type="repeat" description="WD" evidence="3">
    <location>
        <begin position="8"/>
        <end position="49"/>
    </location>
</feature>
<dbReference type="PROSITE" id="PS50082">
    <property type="entry name" value="WD_REPEATS_2"/>
    <property type="match status" value="5"/>
</dbReference>
<dbReference type="PRINTS" id="PR00320">
    <property type="entry name" value="GPROTEINBRPT"/>
</dbReference>
<dbReference type="EMBL" id="SJSL01000002">
    <property type="protein sequence ID" value="TCD00924.1"/>
    <property type="molecule type" value="Genomic_DNA"/>
</dbReference>
<dbReference type="Gene3D" id="2.130.10.10">
    <property type="entry name" value="YVTN repeat-like/Quinoprotein amine dehydrogenase"/>
    <property type="match status" value="2"/>
</dbReference>
<dbReference type="SMART" id="SM00320">
    <property type="entry name" value="WD40"/>
    <property type="match status" value="6"/>
</dbReference>
<reference evidence="4 5" key="1">
    <citation type="submission" date="2019-02" db="EMBL/GenBank/DDBJ databases">
        <title>Pedobacter sp. RP-1-14 sp. nov., isolated from Arctic soil.</title>
        <authorList>
            <person name="Dahal R.H."/>
        </authorList>
    </citation>
    <scope>NUCLEOTIDE SEQUENCE [LARGE SCALE GENOMIC DNA]</scope>
    <source>
        <strain evidence="4 5">RP-1-14</strain>
    </source>
</reference>
<feature type="repeat" description="WD" evidence="3">
    <location>
        <begin position="264"/>
        <end position="299"/>
    </location>
</feature>
<dbReference type="Pfam" id="PF00400">
    <property type="entry name" value="WD40"/>
    <property type="match status" value="5"/>
</dbReference>
<dbReference type="PROSITE" id="PS00678">
    <property type="entry name" value="WD_REPEATS_1"/>
    <property type="match status" value="2"/>
</dbReference>
<dbReference type="PROSITE" id="PS50294">
    <property type="entry name" value="WD_REPEATS_REGION"/>
    <property type="match status" value="4"/>
</dbReference>
<evidence type="ECO:0000256" key="3">
    <source>
        <dbReference type="PROSITE-ProRule" id="PRU00221"/>
    </source>
</evidence>
<sequence>MLKHLHTLSGHQNPIYTLANTAGGNGFYSAGNDKGVVEWSLDTMTFVKVLVPVQSSVYALHRYEDLLFIAQRSGLILVFDTLSSTLVSTLTYHKKAVFDIKTISSKDELISTGEDGTVAVWSLKDFSLLYTFSVISDTVRTIAISGDESEVGLGCKDSVIRIYNSSDYGLIKELRAHKMPVTSLQYSPDRRFLISGGRDAQLKVWELPDYELVNNIGAHMFGIYAIAYHPTQPYFATCSQDKSIKLWGAHDFKLYKILSLEKNTEGHFHSINKLIWSADGKYLISAGDDRQVMVWEFNS</sequence>
<keyword evidence="5" id="KW-1185">Reference proteome</keyword>
<name>A0A4R0NP25_9SPHI</name>
<dbReference type="InterPro" id="IPR020472">
    <property type="entry name" value="WD40_PAC1"/>
</dbReference>
<evidence type="ECO:0000313" key="4">
    <source>
        <dbReference type="EMBL" id="TCD00924.1"/>
    </source>
</evidence>
<feature type="repeat" description="WD" evidence="3">
    <location>
        <begin position="90"/>
        <end position="131"/>
    </location>
</feature>
<dbReference type="InterPro" id="IPR015943">
    <property type="entry name" value="WD40/YVTN_repeat-like_dom_sf"/>
</dbReference>
<dbReference type="InterPro" id="IPR036322">
    <property type="entry name" value="WD40_repeat_dom_sf"/>
</dbReference>
<dbReference type="CDD" id="cd00200">
    <property type="entry name" value="WD40"/>
    <property type="match status" value="1"/>
</dbReference>
<dbReference type="RefSeq" id="WP_131595518.1">
    <property type="nucleotide sequence ID" value="NZ_SJSL01000002.1"/>
</dbReference>
<evidence type="ECO:0000256" key="1">
    <source>
        <dbReference type="ARBA" id="ARBA00022574"/>
    </source>
</evidence>
<dbReference type="InterPro" id="IPR001680">
    <property type="entry name" value="WD40_rpt"/>
</dbReference>
<evidence type="ECO:0000313" key="5">
    <source>
        <dbReference type="Proteomes" id="UP000293347"/>
    </source>
</evidence>
<proteinExistence type="predicted"/>
<keyword evidence="2" id="KW-0677">Repeat</keyword>
<dbReference type="PANTHER" id="PTHR19848">
    <property type="entry name" value="WD40 REPEAT PROTEIN"/>
    <property type="match status" value="1"/>
</dbReference>
<dbReference type="PANTHER" id="PTHR19848:SF8">
    <property type="entry name" value="F-BOX AND WD REPEAT DOMAIN CONTAINING 7"/>
    <property type="match status" value="1"/>
</dbReference>
<dbReference type="AlphaFoldDB" id="A0A4R0NP25"/>
<dbReference type="Proteomes" id="UP000293347">
    <property type="component" value="Unassembled WGS sequence"/>
</dbReference>
<protein>
    <submittedName>
        <fullName evidence="4">WD40 repeat domain-containing protein</fullName>
    </submittedName>
</protein>
<accession>A0A4R0NP25</accession>
<dbReference type="InterPro" id="IPR019775">
    <property type="entry name" value="WD40_repeat_CS"/>
</dbReference>
<evidence type="ECO:0000256" key="2">
    <source>
        <dbReference type="ARBA" id="ARBA00022737"/>
    </source>
</evidence>
<feature type="repeat" description="WD" evidence="3">
    <location>
        <begin position="174"/>
        <end position="215"/>
    </location>
</feature>
<dbReference type="SUPFAM" id="SSF50978">
    <property type="entry name" value="WD40 repeat-like"/>
    <property type="match status" value="1"/>
</dbReference>
<comment type="caution">
    <text evidence="4">The sequence shown here is derived from an EMBL/GenBank/DDBJ whole genome shotgun (WGS) entry which is preliminary data.</text>
</comment>
<feature type="repeat" description="WD" evidence="3">
    <location>
        <begin position="216"/>
        <end position="247"/>
    </location>
</feature>
<organism evidence="4 5">
    <name type="scientific">Pedobacter psychroterrae</name>
    <dbReference type="NCBI Taxonomy" id="2530453"/>
    <lineage>
        <taxon>Bacteria</taxon>
        <taxon>Pseudomonadati</taxon>
        <taxon>Bacteroidota</taxon>
        <taxon>Sphingobacteriia</taxon>
        <taxon>Sphingobacteriales</taxon>
        <taxon>Sphingobacteriaceae</taxon>
        <taxon>Pedobacter</taxon>
    </lineage>
</organism>
<keyword evidence="1 3" id="KW-0853">WD repeat</keyword>